<proteinExistence type="predicted"/>
<evidence type="ECO:0000313" key="2">
    <source>
        <dbReference type="Proteomes" id="UP000049855"/>
    </source>
</evidence>
<dbReference type="AlphaFoldDB" id="A0A0U1L0S6"/>
<dbReference type="EMBL" id="CTRP01000012">
    <property type="protein sequence ID" value="CQR73280.1"/>
    <property type="molecule type" value="Genomic_DNA"/>
</dbReference>
<sequence length="38" mass="4438">MKKPLNPKILAALRIMANAVLRENEKLKREVENQKPRP</sequence>
<reference evidence="2" key="1">
    <citation type="submission" date="2015-03" db="EMBL/GenBank/DDBJ databases">
        <authorList>
            <person name="Nijsse Bart"/>
        </authorList>
    </citation>
    <scope>NUCLEOTIDE SEQUENCE [LARGE SCALE GENOMIC DNA]</scope>
</reference>
<name>A0A0U1L0S6_9FIRM</name>
<keyword evidence="2" id="KW-1185">Reference proteome</keyword>
<protein>
    <submittedName>
        <fullName evidence="1">Uncharacterized protein</fullName>
    </submittedName>
</protein>
<dbReference type="Proteomes" id="UP000049855">
    <property type="component" value="Unassembled WGS sequence"/>
</dbReference>
<gene>
    <name evidence="1" type="ORF">SpAn4DRAFT_2512</name>
</gene>
<organism evidence="1 2">
    <name type="scientific">Sporomusa ovata</name>
    <dbReference type="NCBI Taxonomy" id="2378"/>
    <lineage>
        <taxon>Bacteria</taxon>
        <taxon>Bacillati</taxon>
        <taxon>Bacillota</taxon>
        <taxon>Negativicutes</taxon>
        <taxon>Selenomonadales</taxon>
        <taxon>Sporomusaceae</taxon>
        <taxon>Sporomusa</taxon>
    </lineage>
</organism>
<evidence type="ECO:0000313" key="1">
    <source>
        <dbReference type="EMBL" id="CQR73280.1"/>
    </source>
</evidence>
<accession>A0A0U1L0S6</accession>